<keyword evidence="1" id="KW-1133">Transmembrane helix</keyword>
<proteinExistence type="predicted"/>
<name>A0A914PVF5_9BILA</name>
<dbReference type="Proteomes" id="UP000887578">
    <property type="component" value="Unplaced"/>
</dbReference>
<feature type="transmembrane region" description="Helical" evidence="1">
    <location>
        <begin position="76"/>
        <end position="101"/>
    </location>
</feature>
<evidence type="ECO:0000313" key="3">
    <source>
        <dbReference type="WBParaSite" id="PDA_v2.g22268.t1"/>
    </source>
</evidence>
<keyword evidence="1" id="KW-0472">Membrane</keyword>
<dbReference type="WBParaSite" id="PDA_v2.g22268.t1">
    <property type="protein sequence ID" value="PDA_v2.g22268.t1"/>
    <property type="gene ID" value="PDA_v2.g22268"/>
</dbReference>
<reference evidence="3" key="1">
    <citation type="submission" date="2022-11" db="UniProtKB">
        <authorList>
            <consortium name="WormBaseParasite"/>
        </authorList>
    </citation>
    <scope>IDENTIFICATION</scope>
</reference>
<keyword evidence="1" id="KW-0812">Transmembrane</keyword>
<accession>A0A914PVF5</accession>
<protein>
    <submittedName>
        <fullName evidence="3">Uncharacterized protein</fullName>
    </submittedName>
</protein>
<sequence>MNWLIKFVKEKSDPTKHSFYECWNPSEFKGKTFFELPETFCNETLANSTTSIPSTSTTFLQVTVTDVATSPSNGHLMLVILMILLFIGITFAIIVGGYHYYQSRKIIQIPRNGEDDEDLIEEDFDTENV</sequence>
<evidence type="ECO:0000256" key="1">
    <source>
        <dbReference type="SAM" id="Phobius"/>
    </source>
</evidence>
<dbReference type="AlphaFoldDB" id="A0A914PVF5"/>
<organism evidence="2 3">
    <name type="scientific">Panagrolaimus davidi</name>
    <dbReference type="NCBI Taxonomy" id="227884"/>
    <lineage>
        <taxon>Eukaryota</taxon>
        <taxon>Metazoa</taxon>
        <taxon>Ecdysozoa</taxon>
        <taxon>Nematoda</taxon>
        <taxon>Chromadorea</taxon>
        <taxon>Rhabditida</taxon>
        <taxon>Tylenchina</taxon>
        <taxon>Panagrolaimomorpha</taxon>
        <taxon>Panagrolaimoidea</taxon>
        <taxon>Panagrolaimidae</taxon>
        <taxon>Panagrolaimus</taxon>
    </lineage>
</organism>
<evidence type="ECO:0000313" key="2">
    <source>
        <dbReference type="Proteomes" id="UP000887578"/>
    </source>
</evidence>
<keyword evidence="2" id="KW-1185">Reference proteome</keyword>